<evidence type="ECO:0000313" key="1">
    <source>
        <dbReference type="EMBL" id="RHJ87507.1"/>
    </source>
</evidence>
<dbReference type="InterPro" id="IPR036390">
    <property type="entry name" value="WH_DNA-bd_sf"/>
</dbReference>
<organism evidence="1 2">
    <name type="scientific">Emergencia timonensis</name>
    <dbReference type="NCBI Taxonomy" id="1776384"/>
    <lineage>
        <taxon>Bacteria</taxon>
        <taxon>Bacillati</taxon>
        <taxon>Bacillota</taxon>
        <taxon>Clostridia</taxon>
        <taxon>Peptostreptococcales</taxon>
        <taxon>Anaerovoracaceae</taxon>
        <taxon>Emergencia</taxon>
    </lineage>
</organism>
<dbReference type="PANTHER" id="PTHR33221">
    <property type="entry name" value="WINGED HELIX-TURN-HELIX TRANSCRIPTIONAL REGULATOR, RRF2 FAMILY"/>
    <property type="match status" value="1"/>
</dbReference>
<reference evidence="1 2" key="1">
    <citation type="submission" date="2018-08" db="EMBL/GenBank/DDBJ databases">
        <title>A genome reference for cultivated species of the human gut microbiota.</title>
        <authorList>
            <person name="Zou Y."/>
            <person name="Xue W."/>
            <person name="Luo G."/>
        </authorList>
    </citation>
    <scope>NUCLEOTIDE SEQUENCE [LARGE SCALE GENOMIC DNA]</scope>
    <source>
        <strain evidence="1 2">AM07-24</strain>
    </source>
</reference>
<dbReference type="GO" id="GO:0005829">
    <property type="term" value="C:cytosol"/>
    <property type="evidence" value="ECO:0007669"/>
    <property type="project" value="TreeGrafter"/>
</dbReference>
<dbReference type="Pfam" id="PF02082">
    <property type="entry name" value="Rrf2"/>
    <property type="match status" value="1"/>
</dbReference>
<dbReference type="InterPro" id="IPR036388">
    <property type="entry name" value="WH-like_DNA-bd_sf"/>
</dbReference>
<dbReference type="PROSITE" id="PS51197">
    <property type="entry name" value="HTH_RRF2_2"/>
    <property type="match status" value="1"/>
</dbReference>
<dbReference type="Proteomes" id="UP000284841">
    <property type="component" value="Unassembled WGS sequence"/>
</dbReference>
<dbReference type="EMBL" id="QRMS01000003">
    <property type="protein sequence ID" value="RHJ87507.1"/>
    <property type="molecule type" value="Genomic_DNA"/>
</dbReference>
<sequence length="145" mass="15900">MRINTKFPMAIHILAVAALNVDDTMPSTSELIAKSVGTNPVVVRRLSSQLKTAGLICARAGVAGLSLAKDAEEISLLDIYKAVREEDEVIFDVHQNPSEKCWVGHNIQGALETPFAEAQRALENALESYRLSDITVEIQRRSGRK</sequence>
<comment type="caution">
    <text evidence="1">The sequence shown here is derived from an EMBL/GenBank/DDBJ whole genome shotgun (WGS) entry which is preliminary data.</text>
</comment>
<gene>
    <name evidence="1" type="ORF">DW099_12490</name>
</gene>
<dbReference type="Gene3D" id="1.10.10.10">
    <property type="entry name" value="Winged helix-like DNA-binding domain superfamily/Winged helix DNA-binding domain"/>
    <property type="match status" value="1"/>
</dbReference>
<dbReference type="RefSeq" id="WP_118335909.1">
    <property type="nucleotide sequence ID" value="NZ_AP025567.1"/>
</dbReference>
<dbReference type="STRING" id="1776384.GCA_900086585_01069"/>
<evidence type="ECO:0000313" key="2">
    <source>
        <dbReference type="Proteomes" id="UP000284841"/>
    </source>
</evidence>
<dbReference type="GO" id="GO:0003700">
    <property type="term" value="F:DNA-binding transcription factor activity"/>
    <property type="evidence" value="ECO:0007669"/>
    <property type="project" value="TreeGrafter"/>
</dbReference>
<dbReference type="AlphaFoldDB" id="A0A415E1J8"/>
<proteinExistence type="predicted"/>
<accession>A0A415E1J8</accession>
<dbReference type="OrthoDB" id="213028at2"/>
<dbReference type="PANTHER" id="PTHR33221:SF15">
    <property type="entry name" value="HTH-TYPE TRANSCRIPTIONAL REGULATOR YWGB-RELATED"/>
    <property type="match status" value="1"/>
</dbReference>
<dbReference type="InterPro" id="IPR000944">
    <property type="entry name" value="Tscrpt_reg_Rrf2"/>
</dbReference>
<keyword evidence="2" id="KW-1185">Reference proteome</keyword>
<name>A0A415E1J8_9FIRM</name>
<protein>
    <submittedName>
        <fullName evidence="1">Rrf2 family transcriptional regulator</fullName>
    </submittedName>
</protein>
<dbReference type="SUPFAM" id="SSF46785">
    <property type="entry name" value="Winged helix' DNA-binding domain"/>
    <property type="match status" value="1"/>
</dbReference>